<gene>
    <name evidence="1" type="ORF">JOC86_003389</name>
</gene>
<comment type="caution">
    <text evidence="1">The sequence shown here is derived from an EMBL/GenBank/DDBJ whole genome shotgun (WGS) entry which is preliminary data.</text>
</comment>
<protein>
    <submittedName>
        <fullName evidence="1">Uncharacterized protein</fullName>
    </submittedName>
</protein>
<evidence type="ECO:0000313" key="1">
    <source>
        <dbReference type="EMBL" id="MBM7586837.1"/>
    </source>
</evidence>
<name>A0ABS2NG55_9BACI</name>
<dbReference type="Proteomes" id="UP001646157">
    <property type="component" value="Unassembled WGS sequence"/>
</dbReference>
<dbReference type="RefSeq" id="WP_239587646.1">
    <property type="nucleotide sequence ID" value="NZ_JAFBDZ010000003.1"/>
</dbReference>
<reference evidence="1 2" key="1">
    <citation type="submission" date="2021-01" db="EMBL/GenBank/DDBJ databases">
        <title>Genomic Encyclopedia of Type Strains, Phase IV (KMG-IV): sequencing the most valuable type-strain genomes for metagenomic binning, comparative biology and taxonomic classification.</title>
        <authorList>
            <person name="Goeker M."/>
        </authorList>
    </citation>
    <scope>NUCLEOTIDE SEQUENCE [LARGE SCALE GENOMIC DNA]</scope>
    <source>
        <strain evidence="1 2">DSM 24834</strain>
    </source>
</reference>
<accession>A0ABS2NG55</accession>
<dbReference type="EMBL" id="JAFBDZ010000003">
    <property type="protein sequence ID" value="MBM7586837.1"/>
    <property type="molecule type" value="Genomic_DNA"/>
</dbReference>
<keyword evidence="2" id="KW-1185">Reference proteome</keyword>
<organism evidence="1 2">
    <name type="scientific">Rossellomorea pakistanensis</name>
    <dbReference type="NCBI Taxonomy" id="992288"/>
    <lineage>
        <taxon>Bacteria</taxon>
        <taxon>Bacillati</taxon>
        <taxon>Bacillota</taxon>
        <taxon>Bacilli</taxon>
        <taxon>Bacillales</taxon>
        <taxon>Bacillaceae</taxon>
        <taxon>Rossellomorea</taxon>
    </lineage>
</organism>
<sequence>MEQRNIRISSDVWKLIDTNIVEAKGKGVNESRVLLKGAALIISAKNSLLPWIQKKHTHPFL</sequence>
<evidence type="ECO:0000313" key="2">
    <source>
        <dbReference type="Proteomes" id="UP001646157"/>
    </source>
</evidence>
<proteinExistence type="predicted"/>